<dbReference type="InterPro" id="IPR010982">
    <property type="entry name" value="Lambda_DNA-bd_dom_sf"/>
</dbReference>
<dbReference type="PANTHER" id="PTHR10948:SF23">
    <property type="entry name" value="TRANSPOSASE INSI FOR INSERTION SEQUENCE ELEMENT IS30A-RELATED"/>
    <property type="match status" value="1"/>
</dbReference>
<protein>
    <submittedName>
        <fullName evidence="3">IS30 family transposase</fullName>
    </submittedName>
</protein>
<dbReference type="Gene3D" id="1.10.10.60">
    <property type="entry name" value="Homeodomain-like"/>
    <property type="match status" value="1"/>
</dbReference>
<evidence type="ECO:0000313" key="4">
    <source>
        <dbReference type="Proteomes" id="UP000297225"/>
    </source>
</evidence>
<dbReference type="PANTHER" id="PTHR10948">
    <property type="entry name" value="TRANSPOSASE"/>
    <property type="match status" value="1"/>
</dbReference>
<reference evidence="3 4" key="1">
    <citation type="submission" date="2019-03" db="EMBL/GenBank/DDBJ databases">
        <title>Porphyromonas levii Isolated from the Uterus of Dairy Cows.</title>
        <authorList>
            <person name="Francis A.M."/>
        </authorList>
    </citation>
    <scope>NUCLEOTIDE SEQUENCE [LARGE SCALE GENOMIC DNA]</scope>
    <source>
        <strain evidence="3 4">AF5678</strain>
    </source>
</reference>
<evidence type="ECO:0000256" key="1">
    <source>
        <dbReference type="ARBA" id="ARBA00023172"/>
    </source>
</evidence>
<evidence type="ECO:0000256" key="2">
    <source>
        <dbReference type="SAM" id="MobiDB-lite"/>
    </source>
</evidence>
<dbReference type="GO" id="GO:0003677">
    <property type="term" value="F:DNA binding"/>
    <property type="evidence" value="ECO:0007669"/>
    <property type="project" value="InterPro"/>
</dbReference>
<keyword evidence="4" id="KW-1185">Reference proteome</keyword>
<dbReference type="InterPro" id="IPR051917">
    <property type="entry name" value="Transposase-Integrase"/>
</dbReference>
<dbReference type="STRING" id="1122973.GCA_000379925_00367"/>
<dbReference type="GO" id="GO:0032196">
    <property type="term" value="P:transposition"/>
    <property type="evidence" value="ECO:0007669"/>
    <property type="project" value="TreeGrafter"/>
</dbReference>
<comment type="caution">
    <text evidence="3">The sequence shown here is derived from an EMBL/GenBank/DDBJ whole genome shotgun (WGS) entry which is preliminary data.</text>
</comment>
<dbReference type="Pfam" id="PF13936">
    <property type="entry name" value="HTH_38"/>
    <property type="match status" value="1"/>
</dbReference>
<feature type="region of interest" description="Disordered" evidence="2">
    <location>
        <begin position="1"/>
        <end position="35"/>
    </location>
</feature>
<organism evidence="3 4">
    <name type="scientific">Porphyromonas levii</name>
    <dbReference type="NCBI Taxonomy" id="28114"/>
    <lineage>
        <taxon>Bacteria</taxon>
        <taxon>Pseudomonadati</taxon>
        <taxon>Bacteroidota</taxon>
        <taxon>Bacteroidia</taxon>
        <taxon>Bacteroidales</taxon>
        <taxon>Porphyromonadaceae</taxon>
        <taxon>Porphyromonas</taxon>
    </lineage>
</organism>
<dbReference type="PROSITE" id="PS50943">
    <property type="entry name" value="HTH_CROC1"/>
    <property type="match status" value="1"/>
</dbReference>
<dbReference type="SUPFAM" id="SSF47413">
    <property type="entry name" value="lambda repressor-like DNA-binding domains"/>
    <property type="match status" value="1"/>
</dbReference>
<dbReference type="GO" id="GO:0006310">
    <property type="term" value="P:DNA recombination"/>
    <property type="evidence" value="ECO:0007669"/>
    <property type="project" value="UniProtKB-KW"/>
</dbReference>
<accession>A0A4Y8WQ10</accession>
<dbReference type="RefSeq" id="WP_134849567.1">
    <property type="nucleotide sequence ID" value="NZ_SPNB01000029.1"/>
</dbReference>
<dbReference type="InterPro" id="IPR053392">
    <property type="entry name" value="Transposase_IS30-like"/>
</dbReference>
<dbReference type="NCBIfam" id="NF033563">
    <property type="entry name" value="transpos_IS30"/>
    <property type="match status" value="1"/>
</dbReference>
<dbReference type="InterPro" id="IPR025246">
    <property type="entry name" value="IS30-like_HTH"/>
</dbReference>
<dbReference type="EMBL" id="SPNC01000060">
    <property type="protein sequence ID" value="TFH95217.1"/>
    <property type="molecule type" value="Genomic_DNA"/>
</dbReference>
<dbReference type="AlphaFoldDB" id="A0A4Y8WQ10"/>
<dbReference type="GO" id="GO:0004803">
    <property type="term" value="F:transposase activity"/>
    <property type="evidence" value="ECO:0007669"/>
    <property type="project" value="TreeGrafter"/>
</dbReference>
<dbReference type="CDD" id="cd00093">
    <property type="entry name" value="HTH_XRE"/>
    <property type="match status" value="1"/>
</dbReference>
<sequence length="261" mass="29898">MYSAAPFLSKERRPRATKAIVDSSTNKRKKGETKISPRLDNFVGHEIQSPNPRAKAHNLPMLDKGLKQKEIAELIGVSPSTISRELKRNATKRGKYNHNYAQISLSHETIYKWIRKDKRDGGDLYKNCRHKLKKRKRGIYASSPTIPEKVSIHERPMEVDGNRFGDFEMDTIVSAGSKAILLTIVEISTSMIFMEKMDTGKKPKEIAKASIISLKKTFEVNCTWFLNLRTRKNQWKYGDIGNFLVTSQGVIYFVYKEQNSV</sequence>
<dbReference type="Proteomes" id="UP000297225">
    <property type="component" value="Unassembled WGS sequence"/>
</dbReference>
<gene>
    <name evidence="3" type="ORF">E4P47_05005</name>
</gene>
<dbReference type="GO" id="GO:0005829">
    <property type="term" value="C:cytosol"/>
    <property type="evidence" value="ECO:0007669"/>
    <property type="project" value="TreeGrafter"/>
</dbReference>
<keyword evidence="1" id="KW-0233">DNA recombination</keyword>
<dbReference type="OrthoDB" id="9803231at2"/>
<dbReference type="InterPro" id="IPR001387">
    <property type="entry name" value="Cro/C1-type_HTH"/>
</dbReference>
<name>A0A4Y8WQ10_9PORP</name>
<proteinExistence type="predicted"/>
<evidence type="ECO:0000313" key="3">
    <source>
        <dbReference type="EMBL" id="TFH95217.1"/>
    </source>
</evidence>